<gene>
    <name evidence="9" type="primary">ycjG</name>
    <name evidence="9" type="ORF">R5R33_02655</name>
</gene>
<dbReference type="PANTHER" id="PTHR48080">
    <property type="entry name" value="D-GALACTONATE DEHYDRATASE-RELATED"/>
    <property type="match status" value="1"/>
</dbReference>
<evidence type="ECO:0000256" key="3">
    <source>
        <dbReference type="ARBA" id="ARBA00022842"/>
    </source>
</evidence>
<dbReference type="SMART" id="SM00922">
    <property type="entry name" value="MR_MLE"/>
    <property type="match status" value="1"/>
</dbReference>
<dbReference type="EC" id="5.1.1.-" evidence="7"/>
<dbReference type="Pfam" id="PF13378">
    <property type="entry name" value="MR_MLE_C"/>
    <property type="match status" value="1"/>
</dbReference>
<dbReference type="Gene3D" id="3.30.390.10">
    <property type="entry name" value="Enolase-like, N-terminal domain"/>
    <property type="match status" value="1"/>
</dbReference>
<evidence type="ECO:0000313" key="9">
    <source>
        <dbReference type="EMBL" id="WOX06058.1"/>
    </source>
</evidence>
<dbReference type="InterPro" id="IPR018110">
    <property type="entry name" value="Mandel_Rmase/mucon_lact_enz_CS"/>
</dbReference>
<dbReference type="PANTHER" id="PTHR48080:SF3">
    <property type="entry name" value="ENOLASE SUPERFAMILY MEMBER DDB_G0284701"/>
    <property type="match status" value="1"/>
</dbReference>
<dbReference type="PROSITE" id="PS00909">
    <property type="entry name" value="MR_MLE_2"/>
    <property type="match status" value="1"/>
</dbReference>
<dbReference type="InterPro" id="IPR034593">
    <property type="entry name" value="DgoD-like"/>
</dbReference>
<dbReference type="CDD" id="cd03319">
    <property type="entry name" value="L-Ala-DL-Glu_epimerase"/>
    <property type="match status" value="1"/>
</dbReference>
<dbReference type="GO" id="GO:0016855">
    <property type="term" value="F:racemase and epimerase activity, acting on amino acids and derivatives"/>
    <property type="evidence" value="ECO:0007669"/>
    <property type="project" value="UniProtKB-UniRule"/>
</dbReference>
<sequence>MSEARPSFEAHANFEARCYAESWPLRTAFVISRGARTEARVVVVEVSAAGFTGIGECTPYPRYGESVESVIAEISSVLPALREGLTREQLQHALPAGAARNAVDCALADWERRQSGIADSGPEWLPTVQTLVIADPDAMGEAARAAADRGVTVLKLKLDRQQVLERVAAVRAAAPECQLVIDANEAWAWEGLPALCEALAEQGVAMLEQPLPAGEDEPLASFPHPLPICADESCHTRADLPRLAGRYDMLNIKLDKTGGIREALALAETAKAQGFELMLGCMLCTSRAIRAAWPLGQFARFVDLDGPTWLAKDADPLRFEGGRVYWT</sequence>
<feature type="domain" description="Mandelate racemase/muconate lactonizing enzyme C-terminal" evidence="8">
    <location>
        <begin position="136"/>
        <end position="229"/>
    </location>
</feature>
<dbReference type="AlphaFoldDB" id="A0AAU0N1E0"/>
<evidence type="ECO:0000256" key="7">
    <source>
        <dbReference type="RuleBase" id="RU366006"/>
    </source>
</evidence>
<evidence type="ECO:0000256" key="6">
    <source>
        <dbReference type="PIRSR" id="PIRSR634603-3"/>
    </source>
</evidence>
<keyword evidence="2 6" id="KW-0479">Metal-binding</keyword>
<feature type="active site" description="Proton acceptor; specific for (R)-substrate epimerization" evidence="5">
    <location>
        <position position="157"/>
    </location>
</feature>
<dbReference type="InterPro" id="IPR029017">
    <property type="entry name" value="Enolase-like_N"/>
</dbReference>
<dbReference type="InterPro" id="IPR013342">
    <property type="entry name" value="Mandelate_racemase_C"/>
</dbReference>
<feature type="active site" description="Proton acceptor; specific for (S)-substrate epimerization" evidence="5">
    <location>
        <position position="253"/>
    </location>
</feature>
<dbReference type="GO" id="GO:0046872">
    <property type="term" value="F:metal ion binding"/>
    <property type="evidence" value="ECO:0007669"/>
    <property type="project" value="UniProtKB-KW"/>
</dbReference>
<dbReference type="NCBIfam" id="NF011708">
    <property type="entry name" value="PRK15129.1"/>
    <property type="match status" value="1"/>
</dbReference>
<dbReference type="RefSeq" id="WP_318954518.1">
    <property type="nucleotide sequence ID" value="NZ_CP137555.1"/>
</dbReference>
<feature type="binding site" evidence="6">
    <location>
        <position position="208"/>
    </location>
    <ligand>
        <name>Mg(2+)</name>
        <dbReference type="ChEBI" id="CHEBI:18420"/>
    </ligand>
</feature>
<dbReference type="SFLD" id="SFLDS00001">
    <property type="entry name" value="Enolase"/>
    <property type="match status" value="1"/>
</dbReference>
<evidence type="ECO:0000256" key="1">
    <source>
        <dbReference type="ARBA" id="ARBA00008031"/>
    </source>
</evidence>
<comment type="similarity">
    <text evidence="1 7">Belongs to the mandelate racemase/muconate lactonizing enzyme family.</text>
</comment>
<dbReference type="Pfam" id="PF02746">
    <property type="entry name" value="MR_MLE_N"/>
    <property type="match status" value="1"/>
</dbReference>
<feature type="binding site" evidence="6">
    <location>
        <position position="182"/>
    </location>
    <ligand>
        <name>Mg(2+)</name>
        <dbReference type="ChEBI" id="CHEBI:18420"/>
    </ligand>
</feature>
<evidence type="ECO:0000259" key="8">
    <source>
        <dbReference type="SMART" id="SM00922"/>
    </source>
</evidence>
<dbReference type="NCBIfam" id="NF042940">
    <property type="entry name" value="racemase_DgcA"/>
    <property type="match status" value="1"/>
</dbReference>
<dbReference type="InterPro" id="IPR034603">
    <property type="entry name" value="Dipeptide_epimerase"/>
</dbReference>
<evidence type="ECO:0000256" key="5">
    <source>
        <dbReference type="PIRSR" id="PIRSR634603-1"/>
    </source>
</evidence>
<evidence type="ECO:0000256" key="4">
    <source>
        <dbReference type="ARBA" id="ARBA00023235"/>
    </source>
</evidence>
<dbReference type="InterPro" id="IPR029065">
    <property type="entry name" value="Enolase_C-like"/>
</dbReference>
<name>A0AAU0N1E0_9GAMM</name>
<feature type="binding site" evidence="6">
    <location>
        <position position="231"/>
    </location>
    <ligand>
        <name>Mg(2+)</name>
        <dbReference type="ChEBI" id="CHEBI:18420"/>
    </ligand>
</feature>
<evidence type="ECO:0000256" key="2">
    <source>
        <dbReference type="ARBA" id="ARBA00022723"/>
    </source>
</evidence>
<reference evidence="9 10" key="1">
    <citation type="submission" date="2023-10" db="EMBL/GenBank/DDBJ databases">
        <title>Description of Microbulbifer bruguierae sp. nov., isolated from the sediments of mangrove plant Bruguiera sexangula and comparative genomic analyses of the genus Microbulbifer.</title>
        <authorList>
            <person name="Long M."/>
        </authorList>
    </citation>
    <scope>NUCLEOTIDE SEQUENCE [LARGE SCALE GENOMIC DNA]</scope>
    <source>
        <strain evidence="9 10">SPO729</strain>
    </source>
</reference>
<dbReference type="GO" id="GO:0009063">
    <property type="term" value="P:amino acid catabolic process"/>
    <property type="evidence" value="ECO:0007669"/>
    <property type="project" value="InterPro"/>
</dbReference>
<evidence type="ECO:0000313" key="10">
    <source>
        <dbReference type="Proteomes" id="UP001302477"/>
    </source>
</evidence>
<dbReference type="SFLD" id="SFLDG00180">
    <property type="entry name" value="muconate_cycloisomerase"/>
    <property type="match status" value="1"/>
</dbReference>
<dbReference type="InterPro" id="IPR013341">
    <property type="entry name" value="Mandelate_racemase_N_dom"/>
</dbReference>
<dbReference type="SUPFAM" id="SSF54826">
    <property type="entry name" value="Enolase N-terminal domain-like"/>
    <property type="match status" value="1"/>
</dbReference>
<dbReference type="InterPro" id="IPR036849">
    <property type="entry name" value="Enolase-like_C_sf"/>
</dbReference>
<organism evidence="9 10">
    <name type="scientific">Microbulbifer pacificus</name>
    <dbReference type="NCBI Taxonomy" id="407164"/>
    <lineage>
        <taxon>Bacteria</taxon>
        <taxon>Pseudomonadati</taxon>
        <taxon>Pseudomonadota</taxon>
        <taxon>Gammaproteobacteria</taxon>
        <taxon>Cellvibrionales</taxon>
        <taxon>Microbulbiferaceae</taxon>
        <taxon>Microbulbifer</taxon>
    </lineage>
</organism>
<keyword evidence="4 7" id="KW-0413">Isomerase</keyword>
<keyword evidence="3 6" id="KW-0460">Magnesium</keyword>
<protein>
    <recommendedName>
        <fullName evidence="7">Dipeptide epimerase</fullName>
        <ecNumber evidence="7">5.1.1.-</ecNumber>
    </recommendedName>
</protein>
<proteinExistence type="inferred from homology"/>
<keyword evidence="10" id="KW-1185">Reference proteome</keyword>
<dbReference type="Proteomes" id="UP001302477">
    <property type="component" value="Chromosome"/>
</dbReference>
<accession>A0AAU0N1E0</accession>
<comment type="cofactor">
    <cofactor evidence="6 7">
        <name>Mg(2+)</name>
        <dbReference type="ChEBI" id="CHEBI:18420"/>
    </cofactor>
    <text evidence="6 7">Binds 1 Mg(2+) ion per subunit.</text>
</comment>
<dbReference type="Gene3D" id="3.20.20.120">
    <property type="entry name" value="Enolase-like C-terminal domain"/>
    <property type="match status" value="1"/>
</dbReference>
<dbReference type="SUPFAM" id="SSF51604">
    <property type="entry name" value="Enolase C-terminal domain-like"/>
    <property type="match status" value="1"/>
</dbReference>
<dbReference type="EMBL" id="CP137555">
    <property type="protein sequence ID" value="WOX06058.1"/>
    <property type="molecule type" value="Genomic_DNA"/>
</dbReference>
<dbReference type="SFLD" id="SFLDF00010">
    <property type="entry name" value="dipeptide_epimerase"/>
    <property type="match status" value="1"/>
</dbReference>
<dbReference type="KEGG" id="mpaf:R5R33_02655"/>